<evidence type="ECO:0000313" key="2">
    <source>
        <dbReference type="EMBL" id="KAF5851784.1"/>
    </source>
</evidence>
<dbReference type="EMBL" id="WNKQ01000004">
    <property type="protein sequence ID" value="KAF5851784.1"/>
    <property type="molecule type" value="Genomic_DNA"/>
</dbReference>
<sequence>MQQHRPNLSPVPDVGRVPSAPPRFPARPSSPPPAPNFIIVGLFALHLAKRLLEGLEYYPGRDADIIWLVNFLAPFSNDYPLAKISGRQKDDYLQIYPAVVSRMKKQPQYPIRFMQMNPDQPMYQSRQRGVAEQPGEMTDVKRLNIINFCDAAGEWGSSVPIPAREAERMIELAGQRRIADLERSQEREEKQLTNARHPHFESTSFSPDERTRYINDSSRRGDKFSGQEEARTNSGARRGRHVYFSNERRDFEANCLLLE</sequence>
<feature type="compositionally biased region" description="Basic and acidic residues" evidence="1">
    <location>
        <begin position="182"/>
        <end position="191"/>
    </location>
</feature>
<reference evidence="2" key="1">
    <citation type="submission" date="2019-11" db="EMBL/GenBank/DDBJ databases">
        <title>Bipolaris sorokiniana Genome sequencing.</title>
        <authorList>
            <person name="Wang H."/>
        </authorList>
    </citation>
    <scope>NUCLEOTIDE SEQUENCE</scope>
</reference>
<evidence type="ECO:0000313" key="3">
    <source>
        <dbReference type="Proteomes" id="UP000624244"/>
    </source>
</evidence>
<organism evidence="2 3">
    <name type="scientific">Cochliobolus sativus</name>
    <name type="common">Common root rot and spot blotch fungus</name>
    <name type="synonym">Bipolaris sorokiniana</name>
    <dbReference type="NCBI Taxonomy" id="45130"/>
    <lineage>
        <taxon>Eukaryota</taxon>
        <taxon>Fungi</taxon>
        <taxon>Dikarya</taxon>
        <taxon>Ascomycota</taxon>
        <taxon>Pezizomycotina</taxon>
        <taxon>Dothideomycetes</taxon>
        <taxon>Pleosporomycetidae</taxon>
        <taxon>Pleosporales</taxon>
        <taxon>Pleosporineae</taxon>
        <taxon>Pleosporaceae</taxon>
        <taxon>Bipolaris</taxon>
    </lineage>
</organism>
<feature type="compositionally biased region" description="Basic and acidic residues" evidence="1">
    <location>
        <begin position="207"/>
        <end position="231"/>
    </location>
</feature>
<feature type="region of interest" description="Disordered" evidence="1">
    <location>
        <begin position="182"/>
        <end position="236"/>
    </location>
</feature>
<evidence type="ECO:0000256" key="1">
    <source>
        <dbReference type="SAM" id="MobiDB-lite"/>
    </source>
</evidence>
<comment type="caution">
    <text evidence="2">The sequence shown here is derived from an EMBL/GenBank/DDBJ whole genome shotgun (WGS) entry which is preliminary data.</text>
</comment>
<proteinExistence type="predicted"/>
<protein>
    <submittedName>
        <fullName evidence="2">Uncharacterized protein</fullName>
    </submittedName>
</protein>
<accession>A0A8H5ZMX1</accession>
<feature type="compositionally biased region" description="Pro residues" evidence="1">
    <location>
        <begin position="19"/>
        <end position="30"/>
    </location>
</feature>
<dbReference type="AlphaFoldDB" id="A0A8H5ZMX1"/>
<dbReference type="Proteomes" id="UP000624244">
    <property type="component" value="Unassembled WGS sequence"/>
</dbReference>
<gene>
    <name evidence="2" type="ORF">GGP41_000485</name>
</gene>
<feature type="region of interest" description="Disordered" evidence="1">
    <location>
        <begin position="1"/>
        <end position="30"/>
    </location>
</feature>
<name>A0A8H5ZMX1_COCSA</name>